<dbReference type="VEuPathDB" id="CryptoDB:Vbra_12689"/>
<dbReference type="SUPFAM" id="SSF53335">
    <property type="entry name" value="S-adenosyl-L-methionine-dependent methyltransferases"/>
    <property type="match status" value="1"/>
</dbReference>
<sequence>MGSTEEIRGVVMIDLNSYTKGGDKDGAKTEDYQTQMEKFGWRGPHMAAEAFMKFRDTSKDIGSTYWLNAGCGDGIESAHFKPLGVKKAVGLDYTADMLDMAAKLGFYEKTIQHDLNSPLSFVADSTFDLVTCLGVLTYIKPESGVLTEFCRVTKPGGLIIMTHRIDVYDVHNWKAPIAECVTSGLVEELSGPVVVKTAPTGYLPLHPQYKDILSHFIVWRRTDKAIKTNGEVN</sequence>
<evidence type="ECO:0000313" key="3">
    <source>
        <dbReference type="Proteomes" id="UP000041254"/>
    </source>
</evidence>
<dbReference type="CDD" id="cd02440">
    <property type="entry name" value="AdoMet_MTases"/>
    <property type="match status" value="1"/>
</dbReference>
<gene>
    <name evidence="2" type="ORF">Vbra_12689</name>
</gene>
<dbReference type="STRING" id="1169540.A0A0G4EQS6"/>
<organism evidence="2 3">
    <name type="scientific">Vitrella brassicaformis (strain CCMP3155)</name>
    <dbReference type="NCBI Taxonomy" id="1169540"/>
    <lineage>
        <taxon>Eukaryota</taxon>
        <taxon>Sar</taxon>
        <taxon>Alveolata</taxon>
        <taxon>Colpodellida</taxon>
        <taxon>Vitrellaceae</taxon>
        <taxon>Vitrella</taxon>
    </lineage>
</organism>
<evidence type="ECO:0000259" key="1">
    <source>
        <dbReference type="Pfam" id="PF08241"/>
    </source>
</evidence>
<protein>
    <recommendedName>
        <fullName evidence="1">Methyltransferase type 11 domain-containing protein</fullName>
    </recommendedName>
</protein>
<dbReference type="InParanoid" id="A0A0G4EQS6"/>
<feature type="domain" description="Methyltransferase type 11" evidence="1">
    <location>
        <begin position="67"/>
        <end position="161"/>
    </location>
</feature>
<dbReference type="PANTHER" id="PTHR43591">
    <property type="entry name" value="METHYLTRANSFERASE"/>
    <property type="match status" value="1"/>
</dbReference>
<name>A0A0G4EQS6_VITBC</name>
<reference evidence="2 3" key="1">
    <citation type="submission" date="2014-11" db="EMBL/GenBank/DDBJ databases">
        <authorList>
            <person name="Zhu J."/>
            <person name="Qi W."/>
            <person name="Song R."/>
        </authorList>
    </citation>
    <scope>NUCLEOTIDE SEQUENCE [LARGE SCALE GENOMIC DNA]</scope>
</reference>
<proteinExistence type="predicted"/>
<dbReference type="Gene3D" id="3.40.50.150">
    <property type="entry name" value="Vaccinia Virus protein VP39"/>
    <property type="match status" value="1"/>
</dbReference>
<evidence type="ECO:0000313" key="2">
    <source>
        <dbReference type="EMBL" id="CEL99822.1"/>
    </source>
</evidence>
<dbReference type="EMBL" id="CDMY01000289">
    <property type="protein sequence ID" value="CEL99822.1"/>
    <property type="molecule type" value="Genomic_DNA"/>
</dbReference>
<dbReference type="Proteomes" id="UP000041254">
    <property type="component" value="Unassembled WGS sequence"/>
</dbReference>
<dbReference type="InterPro" id="IPR029063">
    <property type="entry name" value="SAM-dependent_MTases_sf"/>
</dbReference>
<dbReference type="GO" id="GO:0008757">
    <property type="term" value="F:S-adenosylmethionine-dependent methyltransferase activity"/>
    <property type="evidence" value="ECO:0007669"/>
    <property type="project" value="InterPro"/>
</dbReference>
<dbReference type="Pfam" id="PF08241">
    <property type="entry name" value="Methyltransf_11"/>
    <property type="match status" value="1"/>
</dbReference>
<dbReference type="AlphaFoldDB" id="A0A0G4EQS6"/>
<dbReference type="PANTHER" id="PTHR43591:SF110">
    <property type="entry name" value="RHODANESE DOMAIN-CONTAINING PROTEIN"/>
    <property type="match status" value="1"/>
</dbReference>
<dbReference type="OrthoDB" id="66144at2759"/>
<accession>A0A0G4EQS6</accession>
<dbReference type="InterPro" id="IPR013216">
    <property type="entry name" value="Methyltransf_11"/>
</dbReference>
<dbReference type="PhylomeDB" id="A0A0G4EQS6"/>
<keyword evidence="3" id="KW-1185">Reference proteome</keyword>
<dbReference type="OMA" id="NTEAPRW"/>